<comment type="caution">
    <text evidence="1">The sequence shown here is derived from an EMBL/GenBank/DDBJ whole genome shotgun (WGS) entry which is preliminary data.</text>
</comment>
<proteinExistence type="predicted"/>
<gene>
    <name evidence="1" type="ORF">DU30_15695</name>
</gene>
<dbReference type="RefSeq" id="WP_048046175.1">
    <property type="nucleotide sequence ID" value="NZ_JJPC01000116.1"/>
</dbReference>
<organism evidence="1 2">
    <name type="scientific">Methanosarcina mazei</name>
    <name type="common">Methanosarcina frisia</name>
    <dbReference type="NCBI Taxonomy" id="2209"/>
    <lineage>
        <taxon>Archaea</taxon>
        <taxon>Methanobacteriati</taxon>
        <taxon>Methanobacteriota</taxon>
        <taxon>Stenosarchaea group</taxon>
        <taxon>Methanomicrobia</taxon>
        <taxon>Methanosarcinales</taxon>
        <taxon>Methanosarcinaceae</taxon>
        <taxon>Methanosarcina</taxon>
    </lineage>
</organism>
<accession>A0A0F8G0M9</accession>
<dbReference type="Proteomes" id="UP000034298">
    <property type="component" value="Unassembled WGS sequence"/>
</dbReference>
<dbReference type="AlphaFoldDB" id="A0A0F8G0M9"/>
<evidence type="ECO:0000313" key="2">
    <source>
        <dbReference type="Proteomes" id="UP000034298"/>
    </source>
</evidence>
<dbReference type="EMBL" id="JJPC01000116">
    <property type="protein sequence ID" value="KKG32703.1"/>
    <property type="molecule type" value="Genomic_DNA"/>
</dbReference>
<evidence type="ECO:0000313" key="1">
    <source>
        <dbReference type="EMBL" id="KKG32703.1"/>
    </source>
</evidence>
<protein>
    <submittedName>
        <fullName evidence="1">Uncharacterized protein</fullName>
    </submittedName>
</protein>
<reference evidence="1 2" key="1">
    <citation type="journal article" date="2015" name="ISME J.">
        <title>Genomic and phenotypic differentiation among Methanosarcina mazei populations from Columbia River sediment.</title>
        <authorList>
            <person name="Youngblut N.D."/>
            <person name="Wirth J.S."/>
            <person name="Henriksen J.R."/>
            <person name="Smith M."/>
            <person name="Simon H."/>
            <person name="Metcalf W.W."/>
            <person name="Whitaker R.J."/>
        </authorList>
    </citation>
    <scope>NUCLEOTIDE SEQUENCE [LARGE SCALE GENOMIC DNA]</scope>
    <source>
        <strain evidence="1 2">3.F.A.1B.1</strain>
    </source>
</reference>
<sequence length="118" mass="13784">MIELKAESVYNYLITIANSPKNTVTYGKMEEKCGLEHNPKNLQQLTDILNLIVIYNRLKGEPFLAALVVNKHGMPGDGFFRTLSYIDVKVENNIDFFVKEIERIKAHKWEKWNWNIID</sequence>
<dbReference type="PATRIC" id="fig|2209.62.peg.3348"/>
<name>A0A0F8G0M9_METMZ</name>